<dbReference type="InterPro" id="IPR037103">
    <property type="entry name" value="Tubulin/FtsZ-like_C"/>
</dbReference>
<keyword evidence="6" id="KW-0342">GTP-binding</keyword>
<sequence length="216" mass="24184">TREKEVVVSQDRAIASSLGNKSETLSQKKKKKKKRKEKEVGLWDAVYHHSVGQLYLGRLSSKGSGVWRSLGDEPACFTFVLSSPQDGVRTDIYRQLFHPGQLVSGVEDAANNDACGHYTAGKDIIDLVLERIGKLVGINYQSPTVVPGGAVAKVQRAVCMLNNTTAITKAWARLNPKFDLMYAKQAFMHWYVDEGMEEGELSGLERTWLPWRRIMK</sequence>
<name>A0A8D2K452_THEGE</name>
<protein>
    <recommendedName>
        <fullName evidence="7">Tubulin/FtsZ 2-layer sandwich domain-containing protein</fullName>
    </recommendedName>
</protein>
<dbReference type="GO" id="GO:0005525">
    <property type="term" value="F:GTP binding"/>
    <property type="evidence" value="ECO:0007669"/>
    <property type="project" value="UniProtKB-KW"/>
</dbReference>
<dbReference type="Ensembl" id="ENSTGET00000027360.1">
    <property type="protein sequence ID" value="ENSTGEP00000022922.1"/>
    <property type="gene ID" value="ENSTGEG00000018554.1"/>
</dbReference>
<dbReference type="InterPro" id="IPR023123">
    <property type="entry name" value="Tubulin_C"/>
</dbReference>
<evidence type="ECO:0000256" key="4">
    <source>
        <dbReference type="ARBA" id="ARBA00022701"/>
    </source>
</evidence>
<evidence type="ECO:0000256" key="2">
    <source>
        <dbReference type="ARBA" id="ARBA00009636"/>
    </source>
</evidence>
<reference evidence="8" key="1">
    <citation type="submission" date="2018-05" db="EMBL/GenBank/DDBJ databases">
        <title>Whole genome of Theropithecus gelada.</title>
        <authorList>
            <person name="Chiou K.L."/>
            <person name="Snyder-Mackler N."/>
        </authorList>
    </citation>
    <scope>NUCLEOTIDE SEQUENCE [LARGE SCALE GENOMIC DNA]</scope>
</reference>
<reference evidence="8" key="2">
    <citation type="submission" date="2025-08" db="UniProtKB">
        <authorList>
            <consortium name="Ensembl"/>
        </authorList>
    </citation>
    <scope>IDENTIFICATION</scope>
</reference>
<evidence type="ECO:0000313" key="8">
    <source>
        <dbReference type="Ensembl" id="ENSTGEP00000022922.1"/>
    </source>
</evidence>
<keyword evidence="4" id="KW-0493">Microtubule</keyword>
<reference evidence="8" key="3">
    <citation type="submission" date="2025-09" db="UniProtKB">
        <authorList>
            <consortium name="Ensembl"/>
        </authorList>
    </citation>
    <scope>IDENTIFICATION</scope>
</reference>
<dbReference type="Pfam" id="PF03953">
    <property type="entry name" value="Tubulin_C"/>
    <property type="match status" value="1"/>
</dbReference>
<organism evidence="8 9">
    <name type="scientific">Theropithecus gelada</name>
    <name type="common">Gelada baboon</name>
    <dbReference type="NCBI Taxonomy" id="9565"/>
    <lineage>
        <taxon>Eukaryota</taxon>
        <taxon>Metazoa</taxon>
        <taxon>Chordata</taxon>
        <taxon>Craniata</taxon>
        <taxon>Vertebrata</taxon>
        <taxon>Euteleostomi</taxon>
        <taxon>Mammalia</taxon>
        <taxon>Eutheria</taxon>
        <taxon>Euarchontoglires</taxon>
        <taxon>Primates</taxon>
        <taxon>Haplorrhini</taxon>
        <taxon>Catarrhini</taxon>
        <taxon>Cercopithecidae</taxon>
        <taxon>Cercopithecinae</taxon>
        <taxon>Theropithecus</taxon>
    </lineage>
</organism>
<dbReference type="Gene3D" id="3.40.50.1440">
    <property type="entry name" value="Tubulin/FtsZ, GTPase domain"/>
    <property type="match status" value="1"/>
</dbReference>
<dbReference type="Proteomes" id="UP000694411">
    <property type="component" value="Chromosome 1"/>
</dbReference>
<feature type="domain" description="Tubulin/FtsZ 2-layer sandwich" evidence="7">
    <location>
        <begin position="136"/>
        <end position="175"/>
    </location>
</feature>
<proteinExistence type="inferred from homology"/>
<keyword evidence="5" id="KW-0547">Nucleotide-binding</keyword>
<comment type="subcellular location">
    <subcellularLocation>
        <location evidence="1">Cytoplasm</location>
    </subcellularLocation>
</comment>
<dbReference type="Gene3D" id="1.10.287.600">
    <property type="entry name" value="Helix hairpin bin"/>
    <property type="match status" value="1"/>
</dbReference>
<dbReference type="GO" id="GO:0007017">
    <property type="term" value="P:microtubule-based process"/>
    <property type="evidence" value="ECO:0007669"/>
    <property type="project" value="InterPro"/>
</dbReference>
<evidence type="ECO:0000313" key="9">
    <source>
        <dbReference type="Proteomes" id="UP000694411"/>
    </source>
</evidence>
<dbReference type="Gene3D" id="3.30.1330.20">
    <property type="entry name" value="Tubulin/FtsZ, C-terminal domain"/>
    <property type="match status" value="1"/>
</dbReference>
<dbReference type="InterPro" id="IPR008280">
    <property type="entry name" value="Tub_FtsZ_C"/>
</dbReference>
<accession>A0A8D2K452</accession>
<comment type="similarity">
    <text evidence="2">Belongs to the tubulin family.</text>
</comment>
<dbReference type="AlphaFoldDB" id="A0A8D2K452"/>
<dbReference type="InterPro" id="IPR000217">
    <property type="entry name" value="Tubulin"/>
</dbReference>
<dbReference type="GO" id="GO:0005737">
    <property type="term" value="C:cytoplasm"/>
    <property type="evidence" value="ECO:0007669"/>
    <property type="project" value="UniProtKB-SubCell"/>
</dbReference>
<dbReference type="InterPro" id="IPR036525">
    <property type="entry name" value="Tubulin/FtsZ_GTPase_sf"/>
</dbReference>
<dbReference type="SUPFAM" id="SSF55307">
    <property type="entry name" value="Tubulin C-terminal domain-like"/>
    <property type="match status" value="1"/>
</dbReference>
<dbReference type="GO" id="GO:0005874">
    <property type="term" value="C:microtubule"/>
    <property type="evidence" value="ECO:0007669"/>
    <property type="project" value="UniProtKB-KW"/>
</dbReference>
<evidence type="ECO:0000256" key="3">
    <source>
        <dbReference type="ARBA" id="ARBA00022490"/>
    </source>
</evidence>
<keyword evidence="3" id="KW-0963">Cytoplasm</keyword>
<dbReference type="PANTHER" id="PTHR11588">
    <property type="entry name" value="TUBULIN"/>
    <property type="match status" value="1"/>
</dbReference>
<evidence type="ECO:0000256" key="5">
    <source>
        <dbReference type="ARBA" id="ARBA00022741"/>
    </source>
</evidence>
<keyword evidence="9" id="KW-1185">Reference proteome</keyword>
<evidence type="ECO:0000256" key="1">
    <source>
        <dbReference type="ARBA" id="ARBA00004496"/>
    </source>
</evidence>
<dbReference type="SUPFAM" id="SSF52490">
    <property type="entry name" value="Tubulin nucleotide-binding domain-like"/>
    <property type="match status" value="1"/>
</dbReference>
<evidence type="ECO:0000256" key="6">
    <source>
        <dbReference type="ARBA" id="ARBA00023134"/>
    </source>
</evidence>
<evidence type="ECO:0000259" key="7">
    <source>
        <dbReference type="Pfam" id="PF03953"/>
    </source>
</evidence>
<dbReference type="InterPro" id="IPR018316">
    <property type="entry name" value="Tubulin/FtsZ_2-layer-sand-dom"/>
</dbReference>